<dbReference type="RefSeq" id="WP_116846436.1">
    <property type="nucleotide sequence ID" value="NZ_QTJU01000002.1"/>
</dbReference>
<gene>
    <name evidence="1" type="ORF">DXN05_06455</name>
</gene>
<reference evidence="1 2" key="1">
    <citation type="submission" date="2018-08" db="EMBL/GenBank/DDBJ databases">
        <title>Chitinophagaceae sp. K23C18032701, a novel bacterium isolated from forest soil.</title>
        <authorList>
            <person name="Wang C."/>
        </authorList>
    </citation>
    <scope>NUCLEOTIDE SEQUENCE [LARGE SCALE GENOMIC DNA]</scope>
    <source>
        <strain evidence="1 2">K23C18032701</strain>
    </source>
</reference>
<dbReference type="Proteomes" id="UP000261284">
    <property type="component" value="Unassembled WGS sequence"/>
</dbReference>
<proteinExistence type="predicted"/>
<organism evidence="1 2">
    <name type="scientific">Deminuibacter soli</name>
    <dbReference type="NCBI Taxonomy" id="2291815"/>
    <lineage>
        <taxon>Bacteria</taxon>
        <taxon>Pseudomonadati</taxon>
        <taxon>Bacteroidota</taxon>
        <taxon>Chitinophagia</taxon>
        <taxon>Chitinophagales</taxon>
        <taxon>Chitinophagaceae</taxon>
        <taxon>Deminuibacter</taxon>
    </lineage>
</organism>
<keyword evidence="2" id="KW-1185">Reference proteome</keyword>
<accession>A0A3E1NKJ5</accession>
<protein>
    <submittedName>
        <fullName evidence="1">DUF1801 domain-containing protein</fullName>
    </submittedName>
</protein>
<dbReference type="AlphaFoldDB" id="A0A3E1NKJ5"/>
<dbReference type="EMBL" id="QTJU01000002">
    <property type="protein sequence ID" value="RFM28446.1"/>
    <property type="molecule type" value="Genomic_DNA"/>
</dbReference>
<dbReference type="OrthoDB" id="6331972at2"/>
<comment type="caution">
    <text evidence="1">The sequence shown here is derived from an EMBL/GenBank/DDBJ whole genome shotgun (WGS) entry which is preliminary data.</text>
</comment>
<sequence>MPKSVATVSLTGLHTASNFFPSDEPAAPASLNIIFNELKRILTAHRKGAIVIRGGSNGDIALVSEKKVEVDGRWKNETYFAAALVQKGYVGFYFMPIYGDTALKNEIGTQLLACLKGKSCFHIRRNDPVLYKQISEALDAGYRLYKERGWV</sequence>
<evidence type="ECO:0000313" key="2">
    <source>
        <dbReference type="Proteomes" id="UP000261284"/>
    </source>
</evidence>
<name>A0A3E1NKJ5_9BACT</name>
<evidence type="ECO:0000313" key="1">
    <source>
        <dbReference type="EMBL" id="RFM28446.1"/>
    </source>
</evidence>